<name>A0A6N2KNQ8_SALVM</name>
<dbReference type="EMBL" id="CAADRP010000202">
    <property type="protein sequence ID" value="VFU24884.1"/>
    <property type="molecule type" value="Genomic_DNA"/>
</dbReference>
<dbReference type="AlphaFoldDB" id="A0A6N2KNQ8"/>
<proteinExistence type="predicted"/>
<organism evidence="1">
    <name type="scientific">Salix viminalis</name>
    <name type="common">Common osier</name>
    <name type="synonym">Basket willow</name>
    <dbReference type="NCBI Taxonomy" id="40686"/>
    <lineage>
        <taxon>Eukaryota</taxon>
        <taxon>Viridiplantae</taxon>
        <taxon>Streptophyta</taxon>
        <taxon>Embryophyta</taxon>
        <taxon>Tracheophyta</taxon>
        <taxon>Spermatophyta</taxon>
        <taxon>Magnoliopsida</taxon>
        <taxon>eudicotyledons</taxon>
        <taxon>Gunneridae</taxon>
        <taxon>Pentapetalae</taxon>
        <taxon>rosids</taxon>
        <taxon>fabids</taxon>
        <taxon>Malpighiales</taxon>
        <taxon>Salicaceae</taxon>
        <taxon>Saliceae</taxon>
        <taxon>Salix</taxon>
    </lineage>
</organism>
<reference evidence="1" key="1">
    <citation type="submission" date="2019-03" db="EMBL/GenBank/DDBJ databases">
        <authorList>
            <person name="Mank J."/>
            <person name="Almeida P."/>
        </authorList>
    </citation>
    <scope>NUCLEOTIDE SEQUENCE</scope>
    <source>
        <strain evidence="1">78183</strain>
    </source>
</reference>
<accession>A0A6N2KNQ8</accession>
<gene>
    <name evidence="1" type="ORF">SVIM_LOCUS51303</name>
</gene>
<protein>
    <submittedName>
        <fullName evidence="1">Uncharacterized protein</fullName>
    </submittedName>
</protein>
<sequence>MSSFGNLAAELSFGLRATFCVMDDRENTYTYHKKNRAVADYIKRQGRLASRIWQANPINSLIWSQKHSLSRKSATPKNSPLLEFVYFQN</sequence>
<evidence type="ECO:0000313" key="1">
    <source>
        <dbReference type="EMBL" id="VFU24884.1"/>
    </source>
</evidence>